<dbReference type="KEGG" id="amg:AMEC673_04105"/>
<dbReference type="CDD" id="cd24082">
    <property type="entry name" value="ASKHA_NBD_GspK-like"/>
    <property type="match status" value="1"/>
</dbReference>
<proteinExistence type="predicted"/>
<dbReference type="PANTHER" id="PTHR43190">
    <property type="entry name" value="N-ACETYL-D-GLUCOSAMINE KINASE"/>
    <property type="match status" value="1"/>
</dbReference>
<feature type="domain" description="ATPase BadF/BadG/BcrA/BcrD type" evidence="1">
    <location>
        <begin position="7"/>
        <end position="257"/>
    </location>
</feature>
<evidence type="ECO:0000259" key="1">
    <source>
        <dbReference type="Pfam" id="PF01869"/>
    </source>
</evidence>
<dbReference type="Pfam" id="PF01869">
    <property type="entry name" value="BcrAD_BadFG"/>
    <property type="match status" value="1"/>
</dbReference>
<dbReference type="InterPro" id="IPR002731">
    <property type="entry name" value="ATPase_BadF"/>
</dbReference>
<dbReference type="Gene3D" id="3.30.420.40">
    <property type="match status" value="2"/>
</dbReference>
<dbReference type="InterPro" id="IPR043129">
    <property type="entry name" value="ATPase_NBD"/>
</dbReference>
<dbReference type="InterPro" id="IPR052519">
    <property type="entry name" value="Euk-type_GlcNAc_Kinase"/>
</dbReference>
<evidence type="ECO:0000313" key="3">
    <source>
        <dbReference type="Proteomes" id="UP000006296"/>
    </source>
</evidence>
<dbReference type="Proteomes" id="UP000006296">
    <property type="component" value="Chromosome"/>
</dbReference>
<dbReference type="RefSeq" id="WP_014975794.1">
    <property type="nucleotide sequence ID" value="NC_018678.1"/>
</dbReference>
<dbReference type="SUPFAM" id="SSF53067">
    <property type="entry name" value="Actin-like ATPase domain"/>
    <property type="match status" value="2"/>
</dbReference>
<name>A0AB32ZW51_ALTME</name>
<reference evidence="3" key="1">
    <citation type="journal article" date="2012" name="Sci. Rep.">
        <title>Genomes of surface isolates of Alteromonas macleodii: the life of a widespread marine opportunistic copiotroph.</title>
        <authorList>
            <person name="Lopez-Perez M."/>
            <person name="Gonzaga A."/>
            <person name="Martin-Cuadrado A.B."/>
            <person name="Onyshchenko O."/>
            <person name="Ghavidel A."/>
            <person name="Ghai R."/>
            <person name="Rodriguez-Valera F."/>
        </authorList>
    </citation>
    <scope>NUCLEOTIDE SEQUENCE [LARGE SCALE GENOMIC DNA]</scope>
    <source>
        <strain evidence="3">English Channel 673</strain>
    </source>
</reference>
<dbReference type="PANTHER" id="PTHR43190:SF3">
    <property type="entry name" value="N-ACETYL-D-GLUCOSAMINE KINASE"/>
    <property type="match status" value="1"/>
</dbReference>
<gene>
    <name evidence="2" type="ordered locus">AMEC673_04105</name>
</gene>
<sequence>MSYKYVVGIDGGGTRCRALLQDIDGNTLGEGAAGPANIMTNPEQAMGSVIDATLDAIESTALPITCEEVLLAAGLAGANIPQAKQSFLALDNPFSDTVVISDLHAACLGAHENQSGALIICGTGSAATRYDKGVFTDKGGYGLQVGDDASGAWLGLSAIKHVLLSYDGVEPVSELKKRICEHLNLASPQQLVTLVANYNAADFGDIAPVVIQAYRDQCAAATSLIRKGANYLNQLGEALINQASTLPLCLVGGLADVYTPLLSSSISSNLTAPLKSAEYGAISFAKRVKSEW</sequence>
<evidence type="ECO:0000313" key="2">
    <source>
        <dbReference type="EMBL" id="AFT73518.1"/>
    </source>
</evidence>
<dbReference type="EMBL" id="CP003844">
    <property type="protein sequence ID" value="AFT73518.1"/>
    <property type="molecule type" value="Genomic_DNA"/>
</dbReference>
<accession>A0AB32ZW51</accession>
<organism evidence="2 3">
    <name type="scientific">Alteromonas macleodii (strain English Channel 673)</name>
    <dbReference type="NCBI Taxonomy" id="1004788"/>
    <lineage>
        <taxon>Bacteria</taxon>
        <taxon>Pseudomonadati</taxon>
        <taxon>Pseudomonadota</taxon>
        <taxon>Gammaproteobacteria</taxon>
        <taxon>Alteromonadales</taxon>
        <taxon>Alteromonadaceae</taxon>
        <taxon>Alteromonas/Salinimonas group</taxon>
        <taxon>Alteromonas</taxon>
    </lineage>
</organism>
<protein>
    <submittedName>
        <fullName evidence="2">BadF/BadG/BcrA/BcrD type ATPase</fullName>
    </submittedName>
</protein>
<dbReference type="AlphaFoldDB" id="A0AB32ZW51"/>